<reference evidence="2 3" key="1">
    <citation type="submission" date="2015-01" db="EMBL/GenBank/DDBJ databases">
        <title>Deinococcus puniceus/DY1/ whole genome sequencing.</title>
        <authorList>
            <person name="Kim M.K."/>
            <person name="Srinivasan S."/>
            <person name="Lee J.-J."/>
        </authorList>
    </citation>
    <scope>NUCLEOTIDE SEQUENCE [LARGE SCALE GENOMIC DNA]</scope>
    <source>
        <strain evidence="2 3">DY1</strain>
    </source>
</reference>
<dbReference type="PATRIC" id="fig|1182568.3.peg.1839"/>
<keyword evidence="1" id="KW-0732">Signal</keyword>
<name>A0A172TA20_9DEIO</name>
<dbReference type="RefSeq" id="WP_064014933.1">
    <property type="nucleotide sequence ID" value="NZ_CP011387.1"/>
</dbReference>
<gene>
    <name evidence="2" type="ORF">SU48_08835</name>
</gene>
<dbReference type="Proteomes" id="UP000077363">
    <property type="component" value="Chromosome"/>
</dbReference>
<accession>A0A172TA20</accession>
<feature type="signal peptide" evidence="1">
    <location>
        <begin position="1"/>
        <end position="21"/>
    </location>
</feature>
<evidence type="ECO:0000256" key="1">
    <source>
        <dbReference type="SAM" id="SignalP"/>
    </source>
</evidence>
<protein>
    <submittedName>
        <fullName evidence="2">Uncharacterized protein</fullName>
    </submittedName>
</protein>
<dbReference type="AlphaFoldDB" id="A0A172TA20"/>
<dbReference type="STRING" id="1182568.SU48_08835"/>
<proteinExistence type="predicted"/>
<keyword evidence="3" id="KW-1185">Reference proteome</keyword>
<organism evidence="2 3">
    <name type="scientific">Deinococcus puniceus</name>
    <dbReference type="NCBI Taxonomy" id="1182568"/>
    <lineage>
        <taxon>Bacteria</taxon>
        <taxon>Thermotogati</taxon>
        <taxon>Deinococcota</taxon>
        <taxon>Deinococci</taxon>
        <taxon>Deinococcales</taxon>
        <taxon>Deinococcaceae</taxon>
        <taxon>Deinococcus</taxon>
    </lineage>
</organism>
<dbReference type="KEGG" id="dpu:SU48_08835"/>
<evidence type="ECO:0000313" key="3">
    <source>
        <dbReference type="Proteomes" id="UP000077363"/>
    </source>
</evidence>
<dbReference type="OrthoDB" id="69443at2"/>
<sequence>MKTPILSRTLLAALTLGTASAVTPVSAPTWSKAGLSSATYVILEPRVEGNINLVGADQRKSILEAMKRDSAGAITRRYPTAKIATDAATPGAIRVTPTFIAPRTLVPWAKLGGRLDFELPNGQKMSAREDFGISILLQKRSEFVNYMYDTVAKQLP</sequence>
<dbReference type="EMBL" id="CP011387">
    <property type="protein sequence ID" value="ANE43865.1"/>
    <property type="molecule type" value="Genomic_DNA"/>
</dbReference>
<feature type="chain" id="PRO_5008000547" evidence="1">
    <location>
        <begin position="22"/>
        <end position="156"/>
    </location>
</feature>
<evidence type="ECO:0000313" key="2">
    <source>
        <dbReference type="EMBL" id="ANE43865.1"/>
    </source>
</evidence>